<comment type="similarity">
    <text evidence="2">Belongs to the MAD2 family.</text>
</comment>
<dbReference type="EMBL" id="VXIV02000069">
    <property type="protein sequence ID" value="KAF6041184.1"/>
    <property type="molecule type" value="Genomic_DNA"/>
</dbReference>
<comment type="subcellular location">
    <subcellularLocation>
        <location evidence="1">Nucleus</location>
    </subcellularLocation>
</comment>
<evidence type="ECO:0000256" key="7">
    <source>
        <dbReference type="ARBA" id="ARBA00068928"/>
    </source>
</evidence>
<organism evidence="10 11">
    <name type="scientific">Bugula neritina</name>
    <name type="common">Brown bryozoan</name>
    <name type="synonym">Sertularia neritina</name>
    <dbReference type="NCBI Taxonomy" id="10212"/>
    <lineage>
        <taxon>Eukaryota</taxon>
        <taxon>Metazoa</taxon>
        <taxon>Spiralia</taxon>
        <taxon>Lophotrochozoa</taxon>
        <taxon>Bryozoa</taxon>
        <taxon>Gymnolaemata</taxon>
        <taxon>Cheilostomatida</taxon>
        <taxon>Flustrina</taxon>
        <taxon>Buguloidea</taxon>
        <taxon>Bugulidae</taxon>
        <taxon>Bugula</taxon>
    </lineage>
</organism>
<evidence type="ECO:0000256" key="6">
    <source>
        <dbReference type="ARBA" id="ARBA00023306"/>
    </source>
</evidence>
<evidence type="ECO:0000313" key="10">
    <source>
        <dbReference type="EMBL" id="KAF6041184.1"/>
    </source>
</evidence>
<dbReference type="Pfam" id="PF02301">
    <property type="entry name" value="HORMA"/>
    <property type="match status" value="1"/>
</dbReference>
<sequence length="210" mass="23531">MAATKTSQRTKQGITLKGSTEIVAEFFHYGINSILYQRGIYPEESFKQSQKYGLTLLVTDDDKLTAFLNEVLGQVKMWLSAMTVQKLVVVIKAIDTNEVLERWQFDVECNDSNATSPKSGSEKVSAKSVKEVNAEIKAVIRQITATVTFLPLIETACDFDLLVYTDKDIDVPDTWGETGPQFIANSEEVKLRSFNTLIHKVDTMVSYKTS</sequence>
<evidence type="ECO:0000313" key="11">
    <source>
        <dbReference type="Proteomes" id="UP000593567"/>
    </source>
</evidence>
<dbReference type="AlphaFoldDB" id="A0A7J7KSN3"/>
<evidence type="ECO:0000256" key="8">
    <source>
        <dbReference type="ARBA" id="ARBA00076594"/>
    </source>
</evidence>
<evidence type="ECO:0000256" key="4">
    <source>
        <dbReference type="ARBA" id="ARBA00022776"/>
    </source>
</evidence>
<protein>
    <recommendedName>
        <fullName evidence="7">Mitotic spindle assembly checkpoint protein MAD2A</fullName>
    </recommendedName>
    <alternativeName>
        <fullName evidence="8">Mitotic arrest deficient 2-like protein 1</fullName>
    </alternativeName>
</protein>
<dbReference type="GO" id="GO:0000776">
    <property type="term" value="C:kinetochore"/>
    <property type="evidence" value="ECO:0007669"/>
    <property type="project" value="TreeGrafter"/>
</dbReference>
<evidence type="ECO:0000256" key="3">
    <source>
        <dbReference type="ARBA" id="ARBA00022618"/>
    </source>
</evidence>
<dbReference type="GO" id="GO:0051301">
    <property type="term" value="P:cell division"/>
    <property type="evidence" value="ECO:0007669"/>
    <property type="project" value="UniProtKB-KW"/>
</dbReference>
<evidence type="ECO:0000256" key="1">
    <source>
        <dbReference type="ARBA" id="ARBA00004123"/>
    </source>
</evidence>
<name>A0A7J7KSN3_BUGNE</name>
<keyword evidence="11" id="KW-1185">Reference proteome</keyword>
<dbReference type="InterPro" id="IPR003511">
    <property type="entry name" value="HORMA_dom"/>
</dbReference>
<keyword evidence="3" id="KW-0132">Cell division</keyword>
<gene>
    <name evidence="10" type="ORF">EB796_000522</name>
</gene>
<proteinExistence type="inferred from homology"/>
<evidence type="ECO:0000259" key="9">
    <source>
        <dbReference type="PROSITE" id="PS50815"/>
    </source>
</evidence>
<comment type="caution">
    <text evidence="10">The sequence shown here is derived from an EMBL/GenBank/DDBJ whole genome shotgun (WGS) entry which is preliminary data.</text>
</comment>
<dbReference type="PANTHER" id="PTHR11842">
    <property type="entry name" value="MITOTIC SPINDLE ASSEMBLY CHECKPOINT PROTEIN MAD2"/>
    <property type="match status" value="1"/>
</dbReference>
<dbReference type="PROSITE" id="PS50815">
    <property type="entry name" value="HORMA"/>
    <property type="match status" value="1"/>
</dbReference>
<accession>A0A7J7KSN3</accession>
<dbReference type="Gene3D" id="3.30.900.10">
    <property type="entry name" value="HORMA domain"/>
    <property type="match status" value="1"/>
</dbReference>
<dbReference type="FunFam" id="3.30.900.10:FF:000002">
    <property type="entry name" value="Mitotic spindle assembly checkpoint protein MAD2A"/>
    <property type="match status" value="1"/>
</dbReference>
<dbReference type="GO" id="GO:0005654">
    <property type="term" value="C:nucleoplasm"/>
    <property type="evidence" value="ECO:0007669"/>
    <property type="project" value="TreeGrafter"/>
</dbReference>
<dbReference type="InterPro" id="IPR045091">
    <property type="entry name" value="Mad2-like"/>
</dbReference>
<evidence type="ECO:0000256" key="5">
    <source>
        <dbReference type="ARBA" id="ARBA00023242"/>
    </source>
</evidence>
<dbReference type="Proteomes" id="UP000593567">
    <property type="component" value="Unassembled WGS sequence"/>
</dbReference>
<feature type="domain" description="HORMA" evidence="9">
    <location>
        <begin position="17"/>
        <end position="205"/>
    </location>
</feature>
<dbReference type="GO" id="GO:0007094">
    <property type="term" value="P:mitotic spindle assembly checkpoint signaling"/>
    <property type="evidence" value="ECO:0007669"/>
    <property type="project" value="TreeGrafter"/>
</dbReference>
<dbReference type="PANTHER" id="PTHR11842:SF11">
    <property type="entry name" value="MITOTIC SPINDLE ASSEMBLY CHECKPOINT PROTEIN MAD2A"/>
    <property type="match status" value="1"/>
</dbReference>
<keyword evidence="6" id="KW-0131">Cell cycle</keyword>
<dbReference type="GO" id="GO:1990728">
    <property type="term" value="C:mitotic spindle assembly checkpoint MAD1-MAD2 complex"/>
    <property type="evidence" value="ECO:0007669"/>
    <property type="project" value="UniProtKB-ARBA"/>
</dbReference>
<dbReference type="OrthoDB" id="1806at2759"/>
<reference evidence="10" key="1">
    <citation type="submission" date="2020-06" db="EMBL/GenBank/DDBJ databases">
        <title>Draft genome of Bugula neritina, a colonial animal packing powerful symbionts and potential medicines.</title>
        <authorList>
            <person name="Rayko M."/>
        </authorList>
    </citation>
    <scope>NUCLEOTIDE SEQUENCE [LARGE SCALE GENOMIC DNA]</scope>
    <source>
        <strain evidence="10">Kwan_BN1</strain>
    </source>
</reference>
<keyword evidence="5" id="KW-0539">Nucleus</keyword>
<keyword evidence="4" id="KW-0498">Mitosis</keyword>
<dbReference type="SUPFAM" id="SSF56019">
    <property type="entry name" value="The spindle assembly checkpoint protein mad2"/>
    <property type="match status" value="1"/>
</dbReference>
<dbReference type="InterPro" id="IPR036570">
    <property type="entry name" value="HORMA_dom_sf"/>
</dbReference>
<evidence type="ECO:0000256" key="2">
    <source>
        <dbReference type="ARBA" id="ARBA00010348"/>
    </source>
</evidence>